<evidence type="ECO:0000256" key="1">
    <source>
        <dbReference type="SAM" id="MobiDB-lite"/>
    </source>
</evidence>
<name>A0A674M9W6_TAKRU</name>
<reference evidence="2" key="2">
    <citation type="submission" date="2025-08" db="UniProtKB">
        <authorList>
            <consortium name="Ensembl"/>
        </authorList>
    </citation>
    <scope>IDENTIFICATION</scope>
</reference>
<protein>
    <submittedName>
        <fullName evidence="2">Uncharacterized protein</fullName>
    </submittedName>
</protein>
<dbReference type="Proteomes" id="UP000005226">
    <property type="component" value="Chromosome 4"/>
</dbReference>
<reference evidence="2" key="3">
    <citation type="submission" date="2025-09" db="UniProtKB">
        <authorList>
            <consortium name="Ensembl"/>
        </authorList>
    </citation>
    <scope>IDENTIFICATION</scope>
</reference>
<feature type="region of interest" description="Disordered" evidence="1">
    <location>
        <begin position="1"/>
        <end position="25"/>
    </location>
</feature>
<dbReference type="Ensembl" id="ENSTRUT00000068531.1">
    <property type="protein sequence ID" value="ENSTRUP00000057752.1"/>
    <property type="gene ID" value="ENSTRUG00000030705.1"/>
</dbReference>
<keyword evidence="3" id="KW-1185">Reference proteome</keyword>
<evidence type="ECO:0000313" key="2">
    <source>
        <dbReference type="Ensembl" id="ENSTRUP00000057752.1"/>
    </source>
</evidence>
<organism evidence="2 3">
    <name type="scientific">Takifugu rubripes</name>
    <name type="common">Japanese pufferfish</name>
    <name type="synonym">Fugu rubripes</name>
    <dbReference type="NCBI Taxonomy" id="31033"/>
    <lineage>
        <taxon>Eukaryota</taxon>
        <taxon>Metazoa</taxon>
        <taxon>Chordata</taxon>
        <taxon>Craniata</taxon>
        <taxon>Vertebrata</taxon>
        <taxon>Euteleostomi</taxon>
        <taxon>Actinopterygii</taxon>
        <taxon>Neopterygii</taxon>
        <taxon>Teleostei</taxon>
        <taxon>Neoteleostei</taxon>
        <taxon>Acanthomorphata</taxon>
        <taxon>Eupercaria</taxon>
        <taxon>Tetraodontiformes</taxon>
        <taxon>Tetradontoidea</taxon>
        <taxon>Tetraodontidae</taxon>
        <taxon>Takifugu</taxon>
    </lineage>
</organism>
<dbReference type="AlphaFoldDB" id="A0A674M9W6"/>
<reference evidence="2 3" key="1">
    <citation type="journal article" date="2011" name="Genome Biol. Evol.">
        <title>Integration of the genetic map and genome assembly of fugu facilitates insights into distinct features of genome evolution in teleosts and mammals.</title>
        <authorList>
            <person name="Kai W."/>
            <person name="Kikuchi K."/>
            <person name="Tohari S."/>
            <person name="Chew A.K."/>
            <person name="Tay A."/>
            <person name="Fujiwara A."/>
            <person name="Hosoya S."/>
            <person name="Suetake H."/>
            <person name="Naruse K."/>
            <person name="Brenner S."/>
            <person name="Suzuki Y."/>
            <person name="Venkatesh B."/>
        </authorList>
    </citation>
    <scope>NUCLEOTIDE SEQUENCE [LARGE SCALE GENOMIC DNA]</scope>
</reference>
<sequence length="45" mass="5260">MDGKETSANERTVDVKKQKKVGDESRHKSLYSTTFFILNRKDHSF</sequence>
<evidence type="ECO:0000313" key="3">
    <source>
        <dbReference type="Proteomes" id="UP000005226"/>
    </source>
</evidence>
<dbReference type="InParanoid" id="A0A674M9W6"/>
<proteinExistence type="predicted"/>
<accession>A0A674M9W6</accession>